<sequence length="105" mass="12129">MIIKGKKNRYLRSQAATMKPVIQVGREGISENLLNQLELLINKKELIKVSLLQNTMVEPADLIDSLSEFDEQIVHIQTIGSKLVFYKKAPKIKYRKYSIELENIQ</sequence>
<dbReference type="SMART" id="SM01103">
    <property type="entry name" value="CRS1_YhbY"/>
    <property type="match status" value="1"/>
</dbReference>
<dbReference type="InterPro" id="IPR001890">
    <property type="entry name" value="RNA-binding_CRM"/>
</dbReference>
<evidence type="ECO:0000313" key="5">
    <source>
        <dbReference type="Proteomes" id="UP001596186"/>
    </source>
</evidence>
<name>A0ABW1UR82_9LACO</name>
<dbReference type="SUPFAM" id="SSF75471">
    <property type="entry name" value="YhbY-like"/>
    <property type="match status" value="1"/>
</dbReference>
<organism evidence="4 5">
    <name type="scientific">Companilactobacillus baiquanensis</name>
    <dbReference type="NCBI Taxonomy" id="2486005"/>
    <lineage>
        <taxon>Bacteria</taxon>
        <taxon>Bacillati</taxon>
        <taxon>Bacillota</taxon>
        <taxon>Bacilli</taxon>
        <taxon>Lactobacillales</taxon>
        <taxon>Lactobacillaceae</taxon>
        <taxon>Companilactobacillus</taxon>
    </lineage>
</organism>
<dbReference type="PROSITE" id="PS51295">
    <property type="entry name" value="CRM"/>
    <property type="match status" value="1"/>
</dbReference>
<dbReference type="Pfam" id="PF01985">
    <property type="entry name" value="CRS1_YhbY"/>
    <property type="match status" value="1"/>
</dbReference>
<protein>
    <submittedName>
        <fullName evidence="4">YhbY family RNA-binding protein</fullName>
    </submittedName>
</protein>
<feature type="domain" description="CRM" evidence="3">
    <location>
        <begin position="1"/>
        <end position="98"/>
    </location>
</feature>
<dbReference type="Proteomes" id="UP001596186">
    <property type="component" value="Unassembled WGS sequence"/>
</dbReference>
<dbReference type="InterPro" id="IPR051925">
    <property type="entry name" value="RNA-binding_domain"/>
</dbReference>
<evidence type="ECO:0000259" key="3">
    <source>
        <dbReference type="PROSITE" id="PS51295"/>
    </source>
</evidence>
<dbReference type="RefSeq" id="WP_125591495.1">
    <property type="nucleotide sequence ID" value="NZ_JBHSSN010000002.1"/>
</dbReference>
<keyword evidence="5" id="KW-1185">Reference proteome</keyword>
<dbReference type="PANTHER" id="PTHR40065">
    <property type="entry name" value="RNA-BINDING PROTEIN YHBY"/>
    <property type="match status" value="1"/>
</dbReference>
<gene>
    <name evidence="4" type="ORF">ACFP1F_00350</name>
</gene>
<keyword evidence="1 2" id="KW-0694">RNA-binding</keyword>
<dbReference type="PANTHER" id="PTHR40065:SF3">
    <property type="entry name" value="RNA-BINDING PROTEIN YHBY"/>
    <property type="match status" value="1"/>
</dbReference>
<proteinExistence type="predicted"/>
<evidence type="ECO:0000256" key="2">
    <source>
        <dbReference type="PROSITE-ProRule" id="PRU00626"/>
    </source>
</evidence>
<reference evidence="5" key="1">
    <citation type="journal article" date="2019" name="Int. J. Syst. Evol. Microbiol.">
        <title>The Global Catalogue of Microorganisms (GCM) 10K type strain sequencing project: providing services to taxonomists for standard genome sequencing and annotation.</title>
        <authorList>
            <consortium name="The Broad Institute Genomics Platform"/>
            <consortium name="The Broad Institute Genome Sequencing Center for Infectious Disease"/>
            <person name="Wu L."/>
            <person name="Ma J."/>
        </authorList>
    </citation>
    <scope>NUCLEOTIDE SEQUENCE [LARGE SCALE GENOMIC DNA]</scope>
    <source>
        <strain evidence="5">CCM 8895</strain>
    </source>
</reference>
<evidence type="ECO:0000256" key="1">
    <source>
        <dbReference type="ARBA" id="ARBA00022884"/>
    </source>
</evidence>
<dbReference type="Gene3D" id="3.30.110.60">
    <property type="entry name" value="YhbY-like"/>
    <property type="match status" value="1"/>
</dbReference>
<dbReference type="InterPro" id="IPR035920">
    <property type="entry name" value="YhbY-like_sf"/>
</dbReference>
<dbReference type="EMBL" id="JBHSSN010000002">
    <property type="protein sequence ID" value="MFC6322218.1"/>
    <property type="molecule type" value="Genomic_DNA"/>
</dbReference>
<accession>A0ABW1UR82</accession>
<comment type="caution">
    <text evidence="4">The sequence shown here is derived from an EMBL/GenBank/DDBJ whole genome shotgun (WGS) entry which is preliminary data.</text>
</comment>
<evidence type="ECO:0000313" key="4">
    <source>
        <dbReference type="EMBL" id="MFC6322218.1"/>
    </source>
</evidence>